<sequence length="105" mass="11581">MLIHEIVHAYIFTNPEVLNGLTQHAYMLQNYIDGIIGSLQTFFPSLTSQQAASLALGGLGDDITGTQAFADVLTKYGFTTNMNSRDYFAFYSKLYEYGTSGTSCK</sequence>
<dbReference type="Proteomes" id="UP000249720">
    <property type="component" value="Unassembled WGS sequence"/>
</dbReference>
<proteinExistence type="predicted"/>
<comment type="caution">
    <text evidence="1">The sequence shown here is derived from an EMBL/GenBank/DDBJ whole genome shotgun (WGS) entry which is preliminary data.</text>
</comment>
<reference evidence="1 2" key="1">
    <citation type="submission" date="2018-06" db="EMBL/GenBank/DDBJ databases">
        <title>Genomic Encyclopedia of Archaeal and Bacterial Type Strains, Phase II (KMG-II): from individual species to whole genera.</title>
        <authorList>
            <person name="Goeker M."/>
        </authorList>
    </citation>
    <scope>NUCLEOTIDE SEQUENCE [LARGE SCALE GENOMIC DNA]</scope>
    <source>
        <strain evidence="1 2">DSM 23241</strain>
    </source>
</reference>
<dbReference type="EMBL" id="QKZV01000011">
    <property type="protein sequence ID" value="PZX60037.1"/>
    <property type="molecule type" value="Genomic_DNA"/>
</dbReference>
<name>A0A2W7RXV4_9BACT</name>
<dbReference type="AlphaFoldDB" id="A0A2W7RXV4"/>
<protein>
    <submittedName>
        <fullName evidence="1">Uncharacterized protein</fullName>
    </submittedName>
</protein>
<accession>A0A2W7RXV4</accession>
<evidence type="ECO:0000313" key="2">
    <source>
        <dbReference type="Proteomes" id="UP000249720"/>
    </source>
</evidence>
<gene>
    <name evidence="1" type="ORF">LX80_02603</name>
</gene>
<keyword evidence="2" id="KW-1185">Reference proteome</keyword>
<organism evidence="1 2">
    <name type="scientific">Hydrotalea sandarakina</name>
    <dbReference type="NCBI Taxonomy" id="1004304"/>
    <lineage>
        <taxon>Bacteria</taxon>
        <taxon>Pseudomonadati</taxon>
        <taxon>Bacteroidota</taxon>
        <taxon>Chitinophagia</taxon>
        <taxon>Chitinophagales</taxon>
        <taxon>Chitinophagaceae</taxon>
        <taxon>Hydrotalea</taxon>
    </lineage>
</organism>
<evidence type="ECO:0000313" key="1">
    <source>
        <dbReference type="EMBL" id="PZX60037.1"/>
    </source>
</evidence>